<feature type="region of interest" description="Disordered" evidence="5">
    <location>
        <begin position="151"/>
        <end position="185"/>
    </location>
</feature>
<dbReference type="KEGG" id="pti:PHATRDRAFT_44891"/>
<protein>
    <recommendedName>
        <fullName evidence="4">Oxidation resistance protein 1</fullName>
    </recommendedName>
</protein>
<dbReference type="Proteomes" id="UP000000759">
    <property type="component" value="Chromosome 5"/>
</dbReference>
<dbReference type="PROSITE" id="PS51886">
    <property type="entry name" value="TLDC"/>
    <property type="match status" value="1"/>
</dbReference>
<dbReference type="HOGENOM" id="CLU_684203_0_0_1"/>
<sequence length="403" mass="45136">MNDDSRVAVGTVTHPSSTVADPKNPEELHFFDASEDHDSDEELQDAIATSGALVGENVLDSPDSAYRRAIVSPMYSCPSAPELDNPNSFSVGIMAKGLAWVQTQRDRRRRRYLQNQAEQQLRKLHEVQEEEKTNVRSLMDNSTFRNLANQKSTDTEIEENDPYKNTSKVDQEKRNAIISPSGDGYTGALELSPERFEDDMLFVPKVRVEEEPDEIDCPFILTPHEMQQLAVRVLPRGIAYARWTRIYSLTRDGDSFDACLRKIQHHARTLMVLRTSRNALLGGFADAKWEAPSFGSARYYGGPEACLFHWLGSASASQSQKPILRCYKWTGVNRYIQLCDVSRRMLAFGGGGVEGAFGLSVEQDFQYGSTGPCATFDNAPLCEDAENFAIIDMEIFGFLTGQF</sequence>
<dbReference type="PaxDb" id="2850-Phatr44891"/>
<reference evidence="7 8" key="1">
    <citation type="journal article" date="2008" name="Nature">
        <title>The Phaeodactylum genome reveals the evolutionary history of diatom genomes.</title>
        <authorList>
            <person name="Bowler C."/>
            <person name="Allen A.E."/>
            <person name="Badger J.H."/>
            <person name="Grimwood J."/>
            <person name="Jabbari K."/>
            <person name="Kuo A."/>
            <person name="Maheswari U."/>
            <person name="Martens C."/>
            <person name="Maumus F."/>
            <person name="Otillar R.P."/>
            <person name="Rayko E."/>
            <person name="Salamov A."/>
            <person name="Vandepoele K."/>
            <person name="Beszteri B."/>
            <person name="Gruber A."/>
            <person name="Heijde M."/>
            <person name="Katinka M."/>
            <person name="Mock T."/>
            <person name="Valentin K."/>
            <person name="Verret F."/>
            <person name="Berges J.A."/>
            <person name="Brownlee C."/>
            <person name="Cadoret J.P."/>
            <person name="Chiovitti A."/>
            <person name="Choi C.J."/>
            <person name="Coesel S."/>
            <person name="De Martino A."/>
            <person name="Detter J.C."/>
            <person name="Durkin C."/>
            <person name="Falciatore A."/>
            <person name="Fournet J."/>
            <person name="Haruta M."/>
            <person name="Huysman M.J."/>
            <person name="Jenkins B.D."/>
            <person name="Jiroutova K."/>
            <person name="Jorgensen R.E."/>
            <person name="Joubert Y."/>
            <person name="Kaplan A."/>
            <person name="Kroger N."/>
            <person name="Kroth P.G."/>
            <person name="La Roche J."/>
            <person name="Lindquist E."/>
            <person name="Lommer M."/>
            <person name="Martin-Jezequel V."/>
            <person name="Lopez P.J."/>
            <person name="Lucas S."/>
            <person name="Mangogna M."/>
            <person name="McGinnis K."/>
            <person name="Medlin L.K."/>
            <person name="Montsant A."/>
            <person name="Oudot-Le Secq M.P."/>
            <person name="Napoli C."/>
            <person name="Obornik M."/>
            <person name="Parker M.S."/>
            <person name="Petit J.L."/>
            <person name="Porcel B.M."/>
            <person name="Poulsen N."/>
            <person name="Robison M."/>
            <person name="Rychlewski L."/>
            <person name="Rynearson T.A."/>
            <person name="Schmutz J."/>
            <person name="Shapiro H."/>
            <person name="Siaut M."/>
            <person name="Stanley M."/>
            <person name="Sussman M.R."/>
            <person name="Taylor A.R."/>
            <person name="Vardi A."/>
            <person name="von Dassow P."/>
            <person name="Vyverman W."/>
            <person name="Willis A."/>
            <person name="Wyrwicz L.S."/>
            <person name="Rokhsar D.S."/>
            <person name="Weissenbach J."/>
            <person name="Armbrust E.V."/>
            <person name="Green B.R."/>
            <person name="Van de Peer Y."/>
            <person name="Grigoriev I.V."/>
        </authorList>
    </citation>
    <scope>NUCLEOTIDE SEQUENCE [LARGE SCALE GENOMIC DNA]</scope>
    <source>
        <strain evidence="7 8">CCAP 1055/1</strain>
    </source>
</reference>
<feature type="region of interest" description="Disordered" evidence="5">
    <location>
        <begin position="1"/>
        <end position="25"/>
    </location>
</feature>
<proteinExistence type="inferred from homology"/>
<gene>
    <name evidence="7" type="ORF">PHATRDRAFT_44891</name>
</gene>
<evidence type="ECO:0000313" key="8">
    <source>
        <dbReference type="Proteomes" id="UP000000759"/>
    </source>
</evidence>
<evidence type="ECO:0000256" key="1">
    <source>
        <dbReference type="ARBA" id="ARBA00004173"/>
    </source>
</evidence>
<dbReference type="AlphaFoldDB" id="B7FW13"/>
<dbReference type="EMBL" id="CM000608">
    <property type="protein sequence ID" value="EEC49502.1"/>
    <property type="molecule type" value="Genomic_DNA"/>
</dbReference>
<dbReference type="Pfam" id="PF07534">
    <property type="entry name" value="TLD"/>
    <property type="match status" value="1"/>
</dbReference>
<dbReference type="InParanoid" id="B7FW13"/>
<comment type="subcellular location">
    <subcellularLocation>
        <location evidence="1">Mitochondrion</location>
    </subcellularLocation>
</comment>
<dbReference type="GeneID" id="7199812"/>
<dbReference type="PANTHER" id="PTHR23354:SF62">
    <property type="entry name" value="MUSTARD, ISOFORM V"/>
    <property type="match status" value="1"/>
</dbReference>
<dbReference type="RefSeq" id="XP_002178804.1">
    <property type="nucleotide sequence ID" value="XM_002178768.1"/>
</dbReference>
<dbReference type="PANTHER" id="PTHR23354">
    <property type="entry name" value="NUCLEOLAR PROTEIN 7/ESTROGEN RECEPTOR COACTIVATOR-RELATED"/>
    <property type="match status" value="1"/>
</dbReference>
<feature type="domain" description="TLDc" evidence="6">
    <location>
        <begin position="219"/>
        <end position="399"/>
    </location>
</feature>
<comment type="similarity">
    <text evidence="2">Belongs to the OXR1 family.</text>
</comment>
<evidence type="ECO:0000256" key="3">
    <source>
        <dbReference type="ARBA" id="ARBA00023128"/>
    </source>
</evidence>
<evidence type="ECO:0000259" key="6">
    <source>
        <dbReference type="PROSITE" id="PS51886"/>
    </source>
</evidence>
<evidence type="ECO:0000256" key="5">
    <source>
        <dbReference type="SAM" id="MobiDB-lite"/>
    </source>
</evidence>
<dbReference type="SMART" id="SM00584">
    <property type="entry name" value="TLDc"/>
    <property type="match status" value="1"/>
</dbReference>
<keyword evidence="8" id="KW-1185">Reference proteome</keyword>
<evidence type="ECO:0000256" key="2">
    <source>
        <dbReference type="ARBA" id="ARBA00009540"/>
    </source>
</evidence>
<dbReference type="eggNOG" id="KOG2372">
    <property type="taxonomic scope" value="Eukaryota"/>
</dbReference>
<dbReference type="OrthoDB" id="26679at2759"/>
<organism evidence="7 8">
    <name type="scientific">Phaeodactylum tricornutum (strain CCAP 1055/1)</name>
    <dbReference type="NCBI Taxonomy" id="556484"/>
    <lineage>
        <taxon>Eukaryota</taxon>
        <taxon>Sar</taxon>
        <taxon>Stramenopiles</taxon>
        <taxon>Ochrophyta</taxon>
        <taxon>Bacillariophyta</taxon>
        <taxon>Bacillariophyceae</taxon>
        <taxon>Bacillariophycidae</taxon>
        <taxon>Naviculales</taxon>
        <taxon>Phaeodactylaceae</taxon>
        <taxon>Phaeodactylum</taxon>
    </lineage>
</organism>
<dbReference type="InterPro" id="IPR006571">
    <property type="entry name" value="TLDc_dom"/>
</dbReference>
<reference evidence="8" key="2">
    <citation type="submission" date="2008-08" db="EMBL/GenBank/DDBJ databases">
        <authorList>
            <consortium name="Diatom Consortium"/>
            <person name="Grigoriev I."/>
            <person name="Grimwood J."/>
            <person name="Kuo A."/>
            <person name="Otillar R.P."/>
            <person name="Salamov A."/>
            <person name="Detter J.C."/>
            <person name="Lindquist E."/>
            <person name="Shapiro H."/>
            <person name="Lucas S."/>
            <person name="Glavina del Rio T."/>
            <person name="Pitluck S."/>
            <person name="Rokhsar D."/>
            <person name="Bowler C."/>
        </authorList>
    </citation>
    <scope>GENOME REANNOTATION</scope>
    <source>
        <strain evidence="8">CCAP 1055/1</strain>
    </source>
</reference>
<keyword evidence="3" id="KW-0496">Mitochondrion</keyword>
<accession>B7FW13</accession>
<dbReference type="GO" id="GO:0005739">
    <property type="term" value="C:mitochondrion"/>
    <property type="evidence" value="ECO:0007669"/>
    <property type="project" value="UniProtKB-SubCell"/>
</dbReference>
<evidence type="ECO:0000256" key="4">
    <source>
        <dbReference type="ARBA" id="ARBA00040604"/>
    </source>
</evidence>
<name>B7FW13_PHATC</name>
<evidence type="ECO:0000313" key="7">
    <source>
        <dbReference type="EMBL" id="EEC49502.1"/>
    </source>
</evidence>